<dbReference type="PANTHER" id="PTHR44591">
    <property type="entry name" value="STRESS RESPONSE REGULATOR PROTEIN 1"/>
    <property type="match status" value="1"/>
</dbReference>
<evidence type="ECO:0000313" key="4">
    <source>
        <dbReference type="EMBL" id="NYG31323.1"/>
    </source>
</evidence>
<keyword evidence="1 2" id="KW-0597">Phosphoprotein</keyword>
<reference evidence="4 5" key="1">
    <citation type="submission" date="2020-07" db="EMBL/GenBank/DDBJ databases">
        <title>Genomic Encyclopedia of Archaeal and Bacterial Type Strains, Phase II (KMG-II): from individual species to whole genera.</title>
        <authorList>
            <person name="Goeker M."/>
        </authorList>
    </citation>
    <scope>NUCLEOTIDE SEQUENCE [LARGE SCALE GENOMIC DNA]</scope>
    <source>
        <strain evidence="4 5">DSM 21226</strain>
    </source>
</reference>
<gene>
    <name evidence="4" type="ORF">BDD16_000309</name>
</gene>
<dbReference type="GO" id="GO:0000160">
    <property type="term" value="P:phosphorelay signal transduction system"/>
    <property type="evidence" value="ECO:0007669"/>
    <property type="project" value="InterPro"/>
</dbReference>
<dbReference type="InterPro" id="IPR011006">
    <property type="entry name" value="CheY-like_superfamily"/>
</dbReference>
<dbReference type="PROSITE" id="PS50110">
    <property type="entry name" value="RESPONSE_REGULATORY"/>
    <property type="match status" value="1"/>
</dbReference>
<evidence type="ECO:0000256" key="2">
    <source>
        <dbReference type="PROSITE-ProRule" id="PRU00169"/>
    </source>
</evidence>
<dbReference type="Gene3D" id="3.40.50.2300">
    <property type="match status" value="1"/>
</dbReference>
<feature type="domain" description="Response regulatory" evidence="3">
    <location>
        <begin position="4"/>
        <end position="121"/>
    </location>
</feature>
<organism evidence="4 5">
    <name type="scientific">Sphaerotilus montanus</name>
    <dbReference type="NCBI Taxonomy" id="522889"/>
    <lineage>
        <taxon>Bacteria</taxon>
        <taxon>Pseudomonadati</taxon>
        <taxon>Pseudomonadota</taxon>
        <taxon>Betaproteobacteria</taxon>
        <taxon>Burkholderiales</taxon>
        <taxon>Sphaerotilaceae</taxon>
        <taxon>Sphaerotilus</taxon>
    </lineage>
</organism>
<dbReference type="PANTHER" id="PTHR44591:SF25">
    <property type="entry name" value="CHEMOTAXIS TWO-COMPONENT RESPONSE REGULATOR"/>
    <property type="match status" value="1"/>
</dbReference>
<comment type="caution">
    <text evidence="4">The sequence shown here is derived from an EMBL/GenBank/DDBJ whole genome shotgun (WGS) entry which is preliminary data.</text>
</comment>
<keyword evidence="5" id="KW-1185">Reference proteome</keyword>
<feature type="modified residue" description="4-aspartylphosphate" evidence="2">
    <location>
        <position position="54"/>
    </location>
</feature>
<dbReference type="SUPFAM" id="SSF52172">
    <property type="entry name" value="CheY-like"/>
    <property type="match status" value="1"/>
</dbReference>
<dbReference type="Proteomes" id="UP000518288">
    <property type="component" value="Unassembled WGS sequence"/>
</dbReference>
<protein>
    <submittedName>
        <fullName evidence="4">Two-component system chemotaxis response regulator CheY</fullName>
    </submittedName>
</protein>
<dbReference type="InterPro" id="IPR050595">
    <property type="entry name" value="Bact_response_regulator"/>
</dbReference>
<proteinExistence type="predicted"/>
<dbReference type="EMBL" id="JACCFH010000001">
    <property type="protein sequence ID" value="NYG31323.1"/>
    <property type="molecule type" value="Genomic_DNA"/>
</dbReference>
<dbReference type="AlphaFoldDB" id="A0A7Y9QTW1"/>
<evidence type="ECO:0000256" key="1">
    <source>
        <dbReference type="ARBA" id="ARBA00022553"/>
    </source>
</evidence>
<accession>A0A7Y9QTW1</accession>
<dbReference type="RefSeq" id="WP_179632326.1">
    <property type="nucleotide sequence ID" value="NZ_CAXYYM010000031.1"/>
</dbReference>
<dbReference type="SMART" id="SM00448">
    <property type="entry name" value="REC"/>
    <property type="match status" value="1"/>
</dbReference>
<dbReference type="InterPro" id="IPR001789">
    <property type="entry name" value="Sig_transdc_resp-reg_receiver"/>
</dbReference>
<name>A0A7Y9QTW1_9BURK</name>
<sequence>MAKTVLVVDDSSSLRALVRLALTRAGYTVIEGADGKEALTRLDQAGKVHLIISDVNMPNMDGITFLRQVKLHPRHKFIPVIMLTTETEQARMQQAKAAGARAWLVKPFHPPALLDAVSQLAAA</sequence>
<dbReference type="Pfam" id="PF00072">
    <property type="entry name" value="Response_reg"/>
    <property type="match status" value="1"/>
</dbReference>
<evidence type="ECO:0000259" key="3">
    <source>
        <dbReference type="PROSITE" id="PS50110"/>
    </source>
</evidence>
<evidence type="ECO:0000313" key="5">
    <source>
        <dbReference type="Proteomes" id="UP000518288"/>
    </source>
</evidence>